<feature type="transmembrane region" description="Helical" evidence="1">
    <location>
        <begin position="12"/>
        <end position="31"/>
    </location>
</feature>
<keyword evidence="1" id="KW-1133">Transmembrane helix</keyword>
<gene>
    <name evidence="2" type="ORF">SAMN02787073_1761</name>
</gene>
<keyword evidence="1" id="KW-0472">Membrane</keyword>
<keyword evidence="1" id="KW-0812">Transmembrane</keyword>
<evidence type="ECO:0000256" key="1">
    <source>
        <dbReference type="SAM" id="Phobius"/>
    </source>
</evidence>
<organism evidence="2 3">
    <name type="scientific">Chryseobacterium vrystaatense</name>
    <dbReference type="NCBI Taxonomy" id="307480"/>
    <lineage>
        <taxon>Bacteria</taxon>
        <taxon>Pseudomonadati</taxon>
        <taxon>Bacteroidota</taxon>
        <taxon>Flavobacteriia</taxon>
        <taxon>Flavobacteriales</taxon>
        <taxon>Weeksellaceae</taxon>
        <taxon>Chryseobacterium group</taxon>
        <taxon>Chryseobacterium</taxon>
    </lineage>
</organism>
<proteinExistence type="predicted"/>
<reference evidence="3" key="1">
    <citation type="submission" date="2016-11" db="EMBL/GenBank/DDBJ databases">
        <authorList>
            <person name="Varghese N."/>
            <person name="Submissions S."/>
        </authorList>
    </citation>
    <scope>NUCLEOTIDE SEQUENCE [LARGE SCALE GENOMIC DNA]</scope>
    <source>
        <strain evidence="3">YR203</strain>
    </source>
</reference>
<sequence>MIISLKYLIFKMALPLTIIIMVVFTKSWLVLPVDGGNTVMSGFPFPFIADGWHTSLSYQIFITEFLADFFIQLLLWTLILFLINKYLFIIKIPKFLNIIIWGLVIIISGLAVSIASMPDQIIRLKRDWEIQAVLNSGYQFIWEEQSRQ</sequence>
<protein>
    <submittedName>
        <fullName evidence="2">Uncharacterized protein</fullName>
    </submittedName>
</protein>
<dbReference type="EMBL" id="FQVE01000002">
    <property type="protein sequence ID" value="SHF23779.1"/>
    <property type="molecule type" value="Genomic_DNA"/>
</dbReference>
<evidence type="ECO:0000313" key="2">
    <source>
        <dbReference type="EMBL" id="SHF23779.1"/>
    </source>
</evidence>
<dbReference type="Proteomes" id="UP000184108">
    <property type="component" value="Unassembled WGS sequence"/>
</dbReference>
<evidence type="ECO:0000313" key="3">
    <source>
        <dbReference type="Proteomes" id="UP000184108"/>
    </source>
</evidence>
<accession>A0A1M5A0H9</accession>
<feature type="transmembrane region" description="Helical" evidence="1">
    <location>
        <begin position="60"/>
        <end position="83"/>
    </location>
</feature>
<name>A0A1M5A0H9_9FLAO</name>
<dbReference type="AlphaFoldDB" id="A0A1M5A0H9"/>
<feature type="transmembrane region" description="Helical" evidence="1">
    <location>
        <begin position="95"/>
        <end position="117"/>
    </location>
</feature>